<sequence length="316" mass="34586">MSGSDAKKPSIFDKLTDTKHYTGTHQHRFDAAGRGRGLAGRDRVVKGVGTSDSPYDDGDIIRDLSQITRTNLRAKPTERPKSAAPKPEVATHRRCRETTCVNTCSPISKQGFCSYHMWQEKESAPFPKGAAKGATKERPQSAGRHQRQLSTSSLCHVPSCGNDRGSNNDGFCNYHQEQKQTQEKLEQSADAQAGPLALSGGRCIISNCSAAIYRMGYCQAHFVQMQDADGDQLESSNEESGTGDNKTGSKRTEKADPDHVLARLTDHKLYTGSHQHRFDDSGKGRGLQGRDYVAKGRAVGKYHGGAIHDISQILRQ</sequence>
<evidence type="ECO:0000313" key="5">
    <source>
        <dbReference type="Proteomes" id="UP000290189"/>
    </source>
</evidence>
<dbReference type="EMBL" id="OVEO01000003">
    <property type="protein sequence ID" value="SPQ94957.1"/>
    <property type="molecule type" value="Genomic_DNA"/>
</dbReference>
<evidence type="ECO:0000313" key="2">
    <source>
        <dbReference type="EMBL" id="CEP02851.1"/>
    </source>
</evidence>
<reference evidence="2 4" key="1">
    <citation type="submission" date="2015-02" db="EMBL/GenBank/DDBJ databases">
        <authorList>
            <person name="Chooi Y.-H."/>
        </authorList>
    </citation>
    <scope>NUCLEOTIDE SEQUENCE [LARGE SCALE GENOMIC DNA]</scope>
    <source>
        <strain evidence="2">E3</strain>
    </source>
</reference>
<dbReference type="PANTHER" id="PTHR12932:SF9">
    <property type="entry name" value="TUBULIN POLYMERIZATION-PROMOTING PROTEIN HOMOLOG"/>
    <property type="match status" value="1"/>
</dbReference>
<feature type="region of interest" description="Disordered" evidence="1">
    <location>
        <begin position="1"/>
        <end position="91"/>
    </location>
</feature>
<proteinExistence type="predicted"/>
<organism evidence="2 4">
    <name type="scientific">Plasmodiophora brassicae</name>
    <name type="common">Clubroot disease agent</name>
    <dbReference type="NCBI Taxonomy" id="37360"/>
    <lineage>
        <taxon>Eukaryota</taxon>
        <taxon>Sar</taxon>
        <taxon>Rhizaria</taxon>
        <taxon>Endomyxa</taxon>
        <taxon>Phytomyxea</taxon>
        <taxon>Plasmodiophorida</taxon>
        <taxon>Plasmodiophoridae</taxon>
        <taxon>Plasmodiophora</taxon>
    </lineage>
</organism>
<feature type="region of interest" description="Disordered" evidence="1">
    <location>
        <begin position="124"/>
        <end position="150"/>
    </location>
</feature>
<dbReference type="OMA" id="THKHRFK"/>
<feature type="compositionally biased region" description="Basic and acidic residues" evidence="1">
    <location>
        <begin position="1"/>
        <end position="20"/>
    </location>
</feature>
<dbReference type="PANTHER" id="PTHR12932">
    <property type="entry name" value="P25 ALPHA-RELATED"/>
    <property type="match status" value="1"/>
</dbReference>
<protein>
    <submittedName>
        <fullName evidence="2">Uncharacterized protein</fullName>
    </submittedName>
</protein>
<keyword evidence="4" id="KW-1185">Reference proteome</keyword>
<feature type="compositionally biased region" description="Polar residues" evidence="1">
    <location>
        <begin position="233"/>
        <end position="246"/>
    </location>
</feature>
<dbReference type="Proteomes" id="UP000290189">
    <property type="component" value="Unassembled WGS sequence"/>
</dbReference>
<reference evidence="3 5" key="2">
    <citation type="submission" date="2018-03" db="EMBL/GenBank/DDBJ databases">
        <authorList>
            <person name="Fogelqvist J."/>
        </authorList>
    </citation>
    <scope>NUCLEOTIDE SEQUENCE [LARGE SCALE GENOMIC DNA]</scope>
</reference>
<evidence type="ECO:0000313" key="3">
    <source>
        <dbReference type="EMBL" id="SPQ94957.1"/>
    </source>
</evidence>
<dbReference type="OrthoDB" id="548799at2759"/>
<dbReference type="GO" id="GO:0005874">
    <property type="term" value="C:microtubule"/>
    <property type="evidence" value="ECO:0007669"/>
    <property type="project" value="TreeGrafter"/>
</dbReference>
<dbReference type="GO" id="GO:0015631">
    <property type="term" value="F:tubulin binding"/>
    <property type="evidence" value="ECO:0007669"/>
    <property type="project" value="InterPro"/>
</dbReference>
<dbReference type="GO" id="GO:0046785">
    <property type="term" value="P:microtubule polymerization"/>
    <property type="evidence" value="ECO:0007669"/>
    <property type="project" value="InterPro"/>
</dbReference>
<dbReference type="AlphaFoldDB" id="A0A0G4J6D5"/>
<feature type="compositionally biased region" description="Basic and acidic residues" evidence="1">
    <location>
        <begin position="27"/>
        <end position="45"/>
    </location>
</feature>
<dbReference type="InterPro" id="IPR008907">
    <property type="entry name" value="TPP/p25"/>
</dbReference>
<evidence type="ECO:0000256" key="1">
    <source>
        <dbReference type="SAM" id="MobiDB-lite"/>
    </source>
</evidence>
<geneLocation type="mitochondrion" evidence="3"/>
<dbReference type="GO" id="GO:0001578">
    <property type="term" value="P:microtubule bundle formation"/>
    <property type="evidence" value="ECO:0007669"/>
    <property type="project" value="TreeGrafter"/>
</dbReference>
<feature type="region of interest" description="Disordered" evidence="1">
    <location>
        <begin position="229"/>
        <end position="256"/>
    </location>
</feature>
<dbReference type="EMBL" id="CDSF01000133">
    <property type="protein sequence ID" value="CEP02851.1"/>
    <property type="molecule type" value="Genomic_DNA"/>
</dbReference>
<keyword evidence="3" id="KW-0496">Mitochondrion</keyword>
<accession>A0A0G4J6D5</accession>
<dbReference type="GO" id="GO:0032273">
    <property type="term" value="P:positive regulation of protein polymerization"/>
    <property type="evidence" value="ECO:0007669"/>
    <property type="project" value="TreeGrafter"/>
</dbReference>
<gene>
    <name evidence="2" type="ORF">PBRA_002818</name>
    <name evidence="3" type="ORF">PLBR_LOCUS2172</name>
</gene>
<evidence type="ECO:0000313" key="4">
    <source>
        <dbReference type="Proteomes" id="UP000039324"/>
    </source>
</evidence>
<dbReference type="Proteomes" id="UP000039324">
    <property type="component" value="Unassembled WGS sequence"/>
</dbReference>
<name>A0A0G4J6D5_PLABS</name>
<dbReference type="Pfam" id="PF05517">
    <property type="entry name" value="p25-alpha"/>
    <property type="match status" value="2"/>
</dbReference>